<dbReference type="InterPro" id="IPR014015">
    <property type="entry name" value="Helicase_SF3_DNA-vir"/>
</dbReference>
<evidence type="ECO:0000256" key="3">
    <source>
        <dbReference type="SAM" id="MobiDB-lite"/>
    </source>
</evidence>
<keyword evidence="2" id="KW-0067">ATP-binding</keyword>
<name>A0A164MUI8_9CRUS</name>
<evidence type="ECO:0000313" key="5">
    <source>
        <dbReference type="EMBL" id="KZS05374.1"/>
    </source>
</evidence>
<keyword evidence="6" id="KW-1185">Reference proteome</keyword>
<evidence type="ECO:0000259" key="4">
    <source>
        <dbReference type="PROSITE" id="PS51206"/>
    </source>
</evidence>
<dbReference type="GO" id="GO:0005524">
    <property type="term" value="F:ATP binding"/>
    <property type="evidence" value="ECO:0007669"/>
    <property type="project" value="UniProtKB-KW"/>
</dbReference>
<sequence>MSGFFAAALARKLARSQNVSSKDVRGTSDGSGQRFKCNPSNSVCRRLFMDEDGQDPVCSSGSVAETSLQGSNEQTDTSRKRSVGQIVQQDNVEVVTVEPDVGECGELDGIDAGGVCSNFVRGTFDGRRKLVHSLFKPPEDGRFSFYRRLRTLSERGGRSPIGAVYAASHDDHIHVIHGCNFADERCRCSGIKRCFGEAYKSVTSPSDKWDDGRRSRMWEHLGKGPGRRRWHIRQDSHNQSGHLDGVYILSAEDERRPEEEVPCEDEFYQCGFPSLSEGGVGSAGSDGAAGPAKKKRRGASWFATIQYALEIGQLQWISSPDAILNLDVLTKEPDHNYNIICSRDKLLKGIASGQQALYSKIRPMRMESIISLIDSNATFGYNRIATREDSLLGLKHFFQQFDDGYHATVKLFHDWFNQDLGKKNTICLIGPPSCGKTWVANAFMKLGLFGGSIGAWNKNDNKFAFNNCVTARIVMHDECKQPMNDIGYIEKLKEIYAGSEGCVDRKFTNDARASGCPVIATCNSHPVSNKEHRAAFEERITYIHCNQVPEMKEFCEFPCNPLAIWDLVSHVLSNEIHFEDEVNMHAQPYSLFINQLKEDVLHDLEQNTIN</sequence>
<gene>
    <name evidence="5" type="ORF">APZ42_031456</name>
</gene>
<evidence type="ECO:0000256" key="2">
    <source>
        <dbReference type="ARBA" id="ARBA00022840"/>
    </source>
</evidence>
<evidence type="ECO:0000256" key="1">
    <source>
        <dbReference type="ARBA" id="ARBA00022741"/>
    </source>
</evidence>
<protein>
    <recommendedName>
        <fullName evidence="4">SF3 helicase domain-containing protein</fullName>
    </recommendedName>
</protein>
<dbReference type="AlphaFoldDB" id="A0A164MUI8"/>
<dbReference type="GO" id="GO:0019079">
    <property type="term" value="P:viral genome replication"/>
    <property type="evidence" value="ECO:0007669"/>
    <property type="project" value="InterPro"/>
</dbReference>
<keyword evidence="1" id="KW-0547">Nucleotide-binding</keyword>
<feature type="compositionally biased region" description="Polar residues" evidence="3">
    <location>
        <begin position="57"/>
        <end position="75"/>
    </location>
</feature>
<dbReference type="SUPFAM" id="SSF52540">
    <property type="entry name" value="P-loop containing nucleoside triphosphate hydrolases"/>
    <property type="match status" value="1"/>
</dbReference>
<evidence type="ECO:0000313" key="6">
    <source>
        <dbReference type="Proteomes" id="UP000076858"/>
    </source>
</evidence>
<accession>A0A164MUI8</accession>
<dbReference type="InterPro" id="IPR001257">
    <property type="entry name" value="Parvovirus_NS1_helicase"/>
</dbReference>
<dbReference type="Proteomes" id="UP000076858">
    <property type="component" value="Unassembled WGS sequence"/>
</dbReference>
<feature type="region of interest" description="Disordered" evidence="3">
    <location>
        <begin position="56"/>
        <end position="81"/>
    </location>
</feature>
<dbReference type="Pfam" id="PF01057">
    <property type="entry name" value="Parvo_NS1"/>
    <property type="match status" value="1"/>
</dbReference>
<dbReference type="EMBL" id="LRGB01002945">
    <property type="protein sequence ID" value="KZS05374.1"/>
    <property type="molecule type" value="Genomic_DNA"/>
</dbReference>
<organism evidence="5 6">
    <name type="scientific">Daphnia magna</name>
    <dbReference type="NCBI Taxonomy" id="35525"/>
    <lineage>
        <taxon>Eukaryota</taxon>
        <taxon>Metazoa</taxon>
        <taxon>Ecdysozoa</taxon>
        <taxon>Arthropoda</taxon>
        <taxon>Crustacea</taxon>
        <taxon>Branchiopoda</taxon>
        <taxon>Diplostraca</taxon>
        <taxon>Cladocera</taxon>
        <taxon>Anomopoda</taxon>
        <taxon>Daphniidae</taxon>
        <taxon>Daphnia</taxon>
    </lineage>
</organism>
<dbReference type="Gene3D" id="3.40.50.300">
    <property type="entry name" value="P-loop containing nucleotide triphosphate hydrolases"/>
    <property type="match status" value="1"/>
</dbReference>
<feature type="domain" description="SF3 helicase" evidence="4">
    <location>
        <begin position="389"/>
        <end position="563"/>
    </location>
</feature>
<dbReference type="PROSITE" id="PS51206">
    <property type="entry name" value="SF3_HELICASE_1"/>
    <property type="match status" value="1"/>
</dbReference>
<dbReference type="InterPro" id="IPR027417">
    <property type="entry name" value="P-loop_NTPase"/>
</dbReference>
<reference evidence="5 6" key="1">
    <citation type="submission" date="2016-03" db="EMBL/GenBank/DDBJ databases">
        <title>EvidentialGene: Evidence-directed Construction of Genes on Genomes.</title>
        <authorList>
            <person name="Gilbert D.G."/>
            <person name="Choi J.-H."/>
            <person name="Mockaitis K."/>
            <person name="Colbourne J."/>
            <person name="Pfrender M."/>
        </authorList>
    </citation>
    <scope>NUCLEOTIDE SEQUENCE [LARGE SCALE GENOMIC DNA]</scope>
    <source>
        <strain evidence="5 6">Xinb3</strain>
        <tissue evidence="5">Complete organism</tissue>
    </source>
</reference>
<comment type="caution">
    <text evidence="5">The sequence shown here is derived from an EMBL/GenBank/DDBJ whole genome shotgun (WGS) entry which is preliminary data.</text>
</comment>
<proteinExistence type="predicted"/>